<gene>
    <name evidence="2" type="ORF">NPRO_06020</name>
</gene>
<proteinExistence type="predicted"/>
<evidence type="ECO:0008006" key="4">
    <source>
        <dbReference type="Google" id="ProtNLM"/>
    </source>
</evidence>
<dbReference type="InterPro" id="IPR035069">
    <property type="entry name" value="TTHA1013/TTHA0281-like"/>
</dbReference>
<dbReference type="AlphaFoldDB" id="A0A809S355"/>
<name>A0A809S355_9BACT</name>
<evidence type="ECO:0000313" key="3">
    <source>
        <dbReference type="Proteomes" id="UP000662873"/>
    </source>
</evidence>
<dbReference type="SUPFAM" id="SSF47598">
    <property type="entry name" value="Ribbon-helix-helix"/>
    <property type="match status" value="1"/>
</dbReference>
<dbReference type="SUPFAM" id="SSF143100">
    <property type="entry name" value="TTHA1013/TTHA0281-like"/>
    <property type="match status" value="1"/>
</dbReference>
<evidence type="ECO:0000256" key="1">
    <source>
        <dbReference type="SAM" id="MobiDB-lite"/>
    </source>
</evidence>
<sequence length="168" mass="18294">MNKLDKIQSMAIQVVRLSDGSFEASIPQLARSVVGYGDSSESALADLLQVAEATAQFLEEQGEDLPDPEPIPEWTDYSGRVTLRLPKMLHAQLDRLAAREGASLNSLLTTILQAGATSLAAGCEFGVAASERAEPRRRALRVSEGARATTSYAKREEPPSRQRRKRKA</sequence>
<accession>A0A809S355</accession>
<dbReference type="InterPro" id="IPR008651">
    <property type="entry name" value="Uncharacterised_HicB"/>
</dbReference>
<dbReference type="Proteomes" id="UP000662873">
    <property type="component" value="Chromosome"/>
</dbReference>
<protein>
    <recommendedName>
        <fullName evidence="4">HicB family protein</fullName>
    </recommendedName>
</protein>
<feature type="region of interest" description="Disordered" evidence="1">
    <location>
        <begin position="134"/>
        <end position="168"/>
    </location>
</feature>
<dbReference type="KEGG" id="npy:NPRO_06020"/>
<dbReference type="Pfam" id="PF05534">
    <property type="entry name" value="HicB"/>
    <property type="match status" value="1"/>
</dbReference>
<dbReference type="InterPro" id="IPR010985">
    <property type="entry name" value="Ribbon_hlx_hlx"/>
</dbReference>
<evidence type="ECO:0000313" key="2">
    <source>
        <dbReference type="EMBL" id="BBO23007.1"/>
    </source>
</evidence>
<organism evidence="2 3">
    <name type="scientific">Candidatus Nitrosymbiomonas proteolyticus</name>
    <dbReference type="NCBI Taxonomy" id="2608984"/>
    <lineage>
        <taxon>Bacteria</taxon>
        <taxon>Bacillati</taxon>
        <taxon>Armatimonadota</taxon>
        <taxon>Armatimonadota incertae sedis</taxon>
        <taxon>Candidatus Nitrosymbiomonas</taxon>
    </lineage>
</organism>
<dbReference type="EMBL" id="AP021858">
    <property type="protein sequence ID" value="BBO23007.1"/>
    <property type="molecule type" value="Genomic_DNA"/>
</dbReference>
<dbReference type="GO" id="GO:0006355">
    <property type="term" value="P:regulation of DNA-templated transcription"/>
    <property type="evidence" value="ECO:0007669"/>
    <property type="project" value="InterPro"/>
</dbReference>
<reference evidence="2" key="1">
    <citation type="journal article" name="DNA Res.">
        <title>The physiological potential of anammox bacteria as revealed by their core genome structure.</title>
        <authorList>
            <person name="Okubo T."/>
            <person name="Toyoda A."/>
            <person name="Fukuhara K."/>
            <person name="Uchiyama I."/>
            <person name="Harigaya Y."/>
            <person name="Kuroiwa M."/>
            <person name="Suzuki T."/>
            <person name="Murakami Y."/>
            <person name="Suwa Y."/>
            <person name="Takami H."/>
        </authorList>
    </citation>
    <scope>NUCLEOTIDE SEQUENCE</scope>
    <source>
        <strain evidence="2">317325-2</strain>
    </source>
</reference>